<feature type="region of interest" description="Disordered" evidence="5">
    <location>
        <begin position="124"/>
        <end position="144"/>
    </location>
</feature>
<keyword evidence="7" id="KW-1185">Reference proteome</keyword>
<feature type="region of interest" description="Disordered" evidence="5">
    <location>
        <begin position="169"/>
        <end position="199"/>
    </location>
</feature>
<evidence type="ECO:0000256" key="4">
    <source>
        <dbReference type="ARBA" id="ARBA00023224"/>
    </source>
</evidence>
<dbReference type="AlphaFoldDB" id="A0AA88Y966"/>
<evidence type="ECO:0000313" key="7">
    <source>
        <dbReference type="Proteomes" id="UP001186944"/>
    </source>
</evidence>
<dbReference type="EMBL" id="VSWD01000008">
    <property type="protein sequence ID" value="KAK3095315.1"/>
    <property type="molecule type" value="Genomic_DNA"/>
</dbReference>
<dbReference type="Proteomes" id="UP001186944">
    <property type="component" value="Unassembled WGS sequence"/>
</dbReference>
<evidence type="ECO:0000313" key="6">
    <source>
        <dbReference type="EMBL" id="KAK3095315.1"/>
    </source>
</evidence>
<dbReference type="GO" id="GO:0007204">
    <property type="term" value="P:positive regulation of cytosolic calcium ion concentration"/>
    <property type="evidence" value="ECO:0007669"/>
    <property type="project" value="TreeGrafter"/>
</dbReference>
<sequence length="223" mass="25353">MCSKYKAMADMCIPRTLFRADGSLWSRVDTSLNNLATIVDSQDSLLWRIEQIAYRIPIGVLCQECHIPDLLFKVIFWLGYCNSMMNPVIYGFSSREFKRAFKKILHCQHRTATKHIKKGLDSSASLSDINHSPRNMIQRDSCTTGSRKYPNIALNNSSFDDNPVMSETIIDSPNSLSPPGRSHSNSYTNGTWRQQSCDSESASLSENQFEALRLEQLEHYSTL</sequence>
<reference evidence="6" key="1">
    <citation type="submission" date="2019-08" db="EMBL/GenBank/DDBJ databases">
        <title>The improved chromosome-level genome for the pearl oyster Pinctada fucata martensii using PacBio sequencing and Hi-C.</title>
        <authorList>
            <person name="Zheng Z."/>
        </authorList>
    </citation>
    <scope>NUCLEOTIDE SEQUENCE</scope>
    <source>
        <strain evidence="6">ZZ-2019</strain>
        <tissue evidence="6">Adductor muscle</tissue>
    </source>
</reference>
<organism evidence="6 7">
    <name type="scientific">Pinctada imbricata</name>
    <name type="common">Atlantic pearl-oyster</name>
    <name type="synonym">Pinctada martensii</name>
    <dbReference type="NCBI Taxonomy" id="66713"/>
    <lineage>
        <taxon>Eukaryota</taxon>
        <taxon>Metazoa</taxon>
        <taxon>Spiralia</taxon>
        <taxon>Lophotrochozoa</taxon>
        <taxon>Mollusca</taxon>
        <taxon>Bivalvia</taxon>
        <taxon>Autobranchia</taxon>
        <taxon>Pteriomorphia</taxon>
        <taxon>Pterioida</taxon>
        <taxon>Pterioidea</taxon>
        <taxon>Pteriidae</taxon>
        <taxon>Pinctada</taxon>
    </lineage>
</organism>
<evidence type="ECO:0000256" key="5">
    <source>
        <dbReference type="SAM" id="MobiDB-lite"/>
    </source>
</evidence>
<gene>
    <name evidence="6" type="ORF">FSP39_013127</name>
</gene>
<dbReference type="Gene3D" id="1.20.1070.10">
    <property type="entry name" value="Rhodopsin 7-helix transmembrane proteins"/>
    <property type="match status" value="1"/>
</dbReference>
<evidence type="ECO:0000256" key="2">
    <source>
        <dbReference type="ARBA" id="ARBA00023040"/>
    </source>
</evidence>
<dbReference type="GO" id="GO:0005886">
    <property type="term" value="C:plasma membrane"/>
    <property type="evidence" value="ECO:0007669"/>
    <property type="project" value="TreeGrafter"/>
</dbReference>
<dbReference type="SUPFAM" id="SSF81321">
    <property type="entry name" value="Family A G protein-coupled receptor-like"/>
    <property type="match status" value="1"/>
</dbReference>
<dbReference type="GO" id="GO:0043410">
    <property type="term" value="P:positive regulation of MAPK cascade"/>
    <property type="evidence" value="ECO:0007669"/>
    <property type="project" value="TreeGrafter"/>
</dbReference>
<dbReference type="PANTHER" id="PTHR24248">
    <property type="entry name" value="ADRENERGIC RECEPTOR-RELATED G-PROTEIN COUPLED RECEPTOR"/>
    <property type="match status" value="1"/>
</dbReference>
<keyword evidence="3" id="KW-0675">Receptor</keyword>
<keyword evidence="4" id="KW-0807">Transducer</keyword>
<evidence type="ECO:0000256" key="3">
    <source>
        <dbReference type="ARBA" id="ARBA00023170"/>
    </source>
</evidence>
<comment type="caution">
    <text evidence="6">The sequence shown here is derived from an EMBL/GenBank/DDBJ whole genome shotgun (WGS) entry which is preliminary data.</text>
</comment>
<dbReference type="GO" id="GO:0007267">
    <property type="term" value="P:cell-cell signaling"/>
    <property type="evidence" value="ECO:0007669"/>
    <property type="project" value="TreeGrafter"/>
</dbReference>
<comment type="subcellular location">
    <subcellularLocation>
        <location evidence="1">Membrane</location>
        <topology evidence="1">Multi-pass membrane protein</topology>
    </subcellularLocation>
</comment>
<dbReference type="PANTHER" id="PTHR24248:SF72">
    <property type="entry name" value="G-PROTEIN COUPLED RECEPTORS FAMILY 1 PROFILE DOMAIN-CONTAINING PROTEIN"/>
    <property type="match status" value="1"/>
</dbReference>
<proteinExistence type="predicted"/>
<name>A0AA88Y966_PINIB</name>
<evidence type="ECO:0000256" key="1">
    <source>
        <dbReference type="ARBA" id="ARBA00004141"/>
    </source>
</evidence>
<protein>
    <submittedName>
        <fullName evidence="6">Uncharacterized protein</fullName>
    </submittedName>
</protein>
<keyword evidence="2" id="KW-0297">G-protein coupled receptor</keyword>
<dbReference type="GO" id="GO:0004937">
    <property type="term" value="F:alpha1-adrenergic receptor activity"/>
    <property type="evidence" value="ECO:0007669"/>
    <property type="project" value="TreeGrafter"/>
</dbReference>
<dbReference type="GO" id="GO:0007200">
    <property type="term" value="P:phospholipase C-activating G protein-coupled receptor signaling pathway"/>
    <property type="evidence" value="ECO:0007669"/>
    <property type="project" value="TreeGrafter"/>
</dbReference>
<accession>A0AA88Y966</accession>
<dbReference type="GO" id="GO:0071880">
    <property type="term" value="P:adenylate cyclase-activating adrenergic receptor signaling pathway"/>
    <property type="evidence" value="ECO:0007669"/>
    <property type="project" value="TreeGrafter"/>
</dbReference>